<keyword evidence="1" id="KW-1133">Transmembrane helix</keyword>
<evidence type="ECO:0000313" key="2">
    <source>
        <dbReference type="EMBL" id="QGA24905.1"/>
    </source>
</evidence>
<keyword evidence="1" id="KW-0472">Membrane</keyword>
<evidence type="ECO:0000256" key="1">
    <source>
        <dbReference type="SAM" id="Phobius"/>
    </source>
</evidence>
<dbReference type="RefSeq" id="WP_153509228.1">
    <property type="nucleotide sequence ID" value="NZ_CP045652.1"/>
</dbReference>
<organism evidence="2 3">
    <name type="scientific">Sphingobacterium zhuxiongii</name>
    <dbReference type="NCBI Taxonomy" id="2662364"/>
    <lineage>
        <taxon>Bacteria</taxon>
        <taxon>Pseudomonadati</taxon>
        <taxon>Bacteroidota</taxon>
        <taxon>Sphingobacteriia</taxon>
        <taxon>Sphingobacteriales</taxon>
        <taxon>Sphingobacteriaceae</taxon>
        <taxon>Sphingobacterium</taxon>
    </lineage>
</organism>
<feature type="transmembrane region" description="Helical" evidence="1">
    <location>
        <begin position="20"/>
        <end position="37"/>
    </location>
</feature>
<dbReference type="Proteomes" id="UP000326921">
    <property type="component" value="Chromosome"/>
</dbReference>
<keyword evidence="3" id="KW-1185">Reference proteome</keyword>
<dbReference type="AlphaFoldDB" id="A0A5Q0Q4D5"/>
<accession>A0A5Q0Q4D5</accession>
<gene>
    <name evidence="2" type="ORF">GFH32_00580</name>
</gene>
<evidence type="ECO:0000313" key="3">
    <source>
        <dbReference type="Proteomes" id="UP000326921"/>
    </source>
</evidence>
<dbReference type="EMBL" id="CP045652">
    <property type="protein sequence ID" value="QGA24905.1"/>
    <property type="molecule type" value="Genomic_DNA"/>
</dbReference>
<keyword evidence="1" id="KW-0812">Transmembrane</keyword>
<protein>
    <submittedName>
        <fullName evidence="2">Uncharacterized protein</fullName>
    </submittedName>
</protein>
<dbReference type="KEGG" id="sphe:GFH32_00580"/>
<sequence>MDKQKIKYKGIIQRHWGDPVLSQLISVGLFALLTVFYSLCEKLLKDILFVQALKDGLIFKVGHYKILTFLALAVQKKTNW</sequence>
<name>A0A5Q0Q4D5_9SPHI</name>
<reference evidence="2 3" key="1">
    <citation type="submission" date="2019-10" db="EMBL/GenBank/DDBJ databases">
        <authorList>
            <person name="Dong K."/>
        </authorList>
    </citation>
    <scope>NUCLEOTIDE SEQUENCE [LARGE SCALE GENOMIC DNA]</scope>
    <source>
        <strain evidence="3">dk4302</strain>
    </source>
</reference>
<proteinExistence type="predicted"/>